<dbReference type="Proteomes" id="UP000070501">
    <property type="component" value="Unassembled WGS sequence"/>
</dbReference>
<feature type="compositionally biased region" description="Acidic residues" evidence="1">
    <location>
        <begin position="1364"/>
        <end position="1382"/>
    </location>
</feature>
<dbReference type="SUPFAM" id="SSF50729">
    <property type="entry name" value="PH domain-like"/>
    <property type="match status" value="1"/>
</dbReference>
<dbReference type="PANTHER" id="PTHR10663:SF373">
    <property type="entry name" value="PH AND SEC7 DOMAIN-CONTAINING PROTEIN C11E3.11C"/>
    <property type="match status" value="1"/>
</dbReference>
<dbReference type="Gene3D" id="2.30.29.30">
    <property type="entry name" value="Pleckstrin-homology domain (PH domain)/Phosphotyrosine-binding domain (PTB)"/>
    <property type="match status" value="1"/>
</dbReference>
<feature type="region of interest" description="Disordered" evidence="1">
    <location>
        <begin position="139"/>
        <end position="391"/>
    </location>
</feature>
<dbReference type="Gene3D" id="1.10.1000.11">
    <property type="entry name" value="Arf Nucleotide-binding Site Opener,domain 2"/>
    <property type="match status" value="1"/>
</dbReference>
<evidence type="ECO:0000313" key="4">
    <source>
        <dbReference type="Proteomes" id="UP000070501"/>
    </source>
</evidence>
<protein>
    <recommendedName>
        <fullName evidence="2">SEC7 domain-containing protein</fullName>
    </recommendedName>
</protein>
<feature type="region of interest" description="Disordered" evidence="1">
    <location>
        <begin position="32"/>
        <end position="127"/>
    </location>
</feature>
<dbReference type="FunCoup" id="A0A136IYZ2">
    <property type="interactions" value="12"/>
</dbReference>
<dbReference type="InterPro" id="IPR000904">
    <property type="entry name" value="Sec7_dom"/>
</dbReference>
<feature type="compositionally biased region" description="Basic and acidic residues" evidence="1">
    <location>
        <begin position="328"/>
        <end position="338"/>
    </location>
</feature>
<dbReference type="EMBL" id="KQ964253">
    <property type="protein sequence ID" value="KXJ90205.1"/>
    <property type="molecule type" value="Genomic_DNA"/>
</dbReference>
<feature type="compositionally biased region" description="Low complexity" evidence="1">
    <location>
        <begin position="339"/>
        <end position="351"/>
    </location>
</feature>
<feature type="region of interest" description="Disordered" evidence="1">
    <location>
        <begin position="1352"/>
        <end position="1394"/>
    </location>
</feature>
<dbReference type="CDD" id="cd00171">
    <property type="entry name" value="Sec7"/>
    <property type="match status" value="1"/>
</dbReference>
<dbReference type="Pfam" id="PF01369">
    <property type="entry name" value="Sec7"/>
    <property type="match status" value="1"/>
</dbReference>
<dbReference type="GO" id="GO:0032012">
    <property type="term" value="P:regulation of ARF protein signal transduction"/>
    <property type="evidence" value="ECO:0007669"/>
    <property type="project" value="InterPro"/>
</dbReference>
<feature type="region of interest" description="Disordered" evidence="1">
    <location>
        <begin position="896"/>
        <end position="952"/>
    </location>
</feature>
<dbReference type="InParanoid" id="A0A136IYZ2"/>
<feature type="compositionally biased region" description="Basic and acidic residues" evidence="1">
    <location>
        <begin position="1352"/>
        <end position="1363"/>
    </location>
</feature>
<feature type="region of interest" description="Disordered" evidence="1">
    <location>
        <begin position="784"/>
        <end position="810"/>
    </location>
</feature>
<evidence type="ECO:0000259" key="2">
    <source>
        <dbReference type="PROSITE" id="PS50190"/>
    </source>
</evidence>
<gene>
    <name evidence="3" type="ORF">Micbo1qcDRAFT_189289</name>
</gene>
<dbReference type="InterPro" id="IPR023394">
    <property type="entry name" value="Sec7_C_sf"/>
</dbReference>
<feature type="region of interest" description="Disordered" evidence="1">
    <location>
        <begin position="422"/>
        <end position="547"/>
    </location>
</feature>
<feature type="compositionally biased region" description="Polar residues" evidence="1">
    <location>
        <begin position="39"/>
        <end position="60"/>
    </location>
</feature>
<feature type="compositionally biased region" description="Low complexity" evidence="1">
    <location>
        <begin position="281"/>
        <end position="291"/>
    </location>
</feature>
<sequence length="1394" mass="152438">MLSSLDQFSLGQIHTPTRGLFDETERFGSLRRDDYTRTMGGSSSRPHMSNLPSHGYSYSSDLEAGDDRASGQFSRGRRSDSGSTFQMPTVRLNSMRERSHPGNPSHRAMHSRGSKTSKSSSSNSIDAGYAHVPTAQRWGHGISGRASSFDSGQQRPPLRAQGQGAAGWNADSSNTFLVDDYEAAPTPTVPGGPRRSALPVAPMVAPPAPPPPESDGRLSDRDRRKGARSRSGTMKSSASRAASSSRHGASHQQAMPPPPVPPIELDSAPAPHVGYEKSKDAVPPVTAAAAPPKEKRGFFSRVFGSSRTPSGTIDAQPAAVPQTPPSDNLDRINSDRSHQSAAAKAQSAPPSRDSHHPQPTHVIQKKSSFFRRRKKSFTEPPLPTPPIPVNIDVSLARDTGITLPEPSPVSSLRQVMNQYLDSDAPRGDRSLHVFGNDPDPYDDDARRRVRGFSPDYEPDPSATIRTVKSHSALKTRHSMVSLGRKASNGKLETPSRAPPEVPKKAAADETFFNDSSDEGEFPGETSRKRSSRLQDGKTLRRTTTDPEVAKAAISARPSLQNIIVNEPSLRGSLNLPLEGSNVSRRPSTSTDAFPRSMSSVPSLKIDSAQPSPKITTGDPLDEPEVTMGEPTEDDRQKAQGIYDGLEDFISKEKAASWMGEEGLLRQRTLHAYMQLYSFENLSVLSGLREICSRLVLRGETQQVDRILVAFSQRWCECNPNHGFKSQDVIHTMCYSIMLLNTDLHLADIENKMTRSQFIKNTMTTITQAALDSVPNAFDRRSVVPGRDGLLSPSEMDTRPSTDQPTKQNWRASFLPPRSESQMGFYNDAGGDDDCGPLVKAPFEGTMKAWELQMEIVLKDIYASIRDERLPLFGAEQPPTPASQSQSTLSVMGMLKRSPSVLSKAPSESQASMRGRINDPKHNTTGRFSSKSRSRPRLPNGMSSSRTSFEDGNSIWSPTMSSATWSRYSLGRTQTSVSMGSFDSGMPGGDYQQSIGFANALSQAIIREDFPMGASSQSVLSDETGGVQLLEDETLELCGAPWMKEGMVTHKHHLDAVDKKAKERNWNEVFAVISKGTMSLFSFSTKSMRHKNRKGGKQAGAVVGGGNWQDNATSVGNFSLRQTLATELPSPGYSPTRPHVWALSLPTGAVHLFQVGTPEIGKEFVVTVNYWSARMSTHPLVGGISNIEYGWSDAIINTALITDVAESAMPPRPGSAAAGRTSMHSRQHSRQSSLRSSFDVGSSSRAKLPGDKVTIAEWAPPAQSMRPSNCGEAEQLETLTAYVKSIEDDLQRHNQLRSPMLLTFTPRGHNSARAMANWERKSSYLLREIVKFRTYVDGLQQAQRRRAEIYTERENARRAARGEDLSDSEEDESDIERDGDDGDTTIRPDITIRAA</sequence>
<organism evidence="3 4">
    <name type="scientific">Microdochium bolleyi</name>
    <dbReference type="NCBI Taxonomy" id="196109"/>
    <lineage>
        <taxon>Eukaryota</taxon>
        <taxon>Fungi</taxon>
        <taxon>Dikarya</taxon>
        <taxon>Ascomycota</taxon>
        <taxon>Pezizomycotina</taxon>
        <taxon>Sordariomycetes</taxon>
        <taxon>Xylariomycetidae</taxon>
        <taxon>Xylariales</taxon>
        <taxon>Microdochiaceae</taxon>
        <taxon>Microdochium</taxon>
    </lineage>
</organism>
<feature type="compositionally biased region" description="Basic and acidic residues" evidence="1">
    <location>
        <begin position="532"/>
        <end position="547"/>
    </location>
</feature>
<dbReference type="SUPFAM" id="SSF48425">
    <property type="entry name" value="Sec7 domain"/>
    <property type="match status" value="1"/>
</dbReference>
<feature type="compositionally biased region" description="Basic and acidic residues" evidence="1">
    <location>
        <begin position="214"/>
        <end position="223"/>
    </location>
</feature>
<feature type="compositionally biased region" description="Polar residues" evidence="1">
    <location>
        <begin position="798"/>
        <end position="810"/>
    </location>
</feature>
<feature type="compositionally biased region" description="Basic residues" evidence="1">
    <location>
        <begin position="467"/>
        <end position="477"/>
    </location>
</feature>
<keyword evidence="4" id="KW-1185">Reference proteome</keyword>
<feature type="region of interest" description="Disordered" evidence="1">
    <location>
        <begin position="1206"/>
        <end position="1245"/>
    </location>
</feature>
<dbReference type="PROSITE" id="PS50190">
    <property type="entry name" value="SEC7"/>
    <property type="match status" value="1"/>
</dbReference>
<evidence type="ECO:0000313" key="3">
    <source>
        <dbReference type="EMBL" id="KXJ90205.1"/>
    </source>
</evidence>
<dbReference type="OrthoDB" id="2157641at2759"/>
<dbReference type="PANTHER" id="PTHR10663">
    <property type="entry name" value="GUANYL-NUCLEOTIDE EXCHANGE FACTOR"/>
    <property type="match status" value="1"/>
</dbReference>
<dbReference type="InterPro" id="IPR041681">
    <property type="entry name" value="PH_9"/>
</dbReference>
<dbReference type="InterPro" id="IPR011993">
    <property type="entry name" value="PH-like_dom_sf"/>
</dbReference>
<name>A0A136IYZ2_9PEZI</name>
<proteinExistence type="predicted"/>
<dbReference type="SMART" id="SM00222">
    <property type="entry name" value="Sec7"/>
    <property type="match status" value="1"/>
</dbReference>
<dbReference type="GO" id="GO:0005085">
    <property type="term" value="F:guanyl-nucleotide exchange factor activity"/>
    <property type="evidence" value="ECO:0007669"/>
    <property type="project" value="InterPro"/>
</dbReference>
<reference evidence="4" key="1">
    <citation type="submission" date="2016-02" db="EMBL/GenBank/DDBJ databases">
        <title>Draft genome sequence of Microdochium bolleyi, a fungal endophyte of beachgrass.</title>
        <authorList>
            <consortium name="DOE Joint Genome Institute"/>
            <person name="David A.S."/>
            <person name="May G."/>
            <person name="Haridas S."/>
            <person name="Lim J."/>
            <person name="Wang M."/>
            <person name="Labutti K."/>
            <person name="Lipzen A."/>
            <person name="Barry K."/>
            <person name="Grigoriev I.V."/>
        </authorList>
    </citation>
    <scope>NUCLEOTIDE SEQUENCE [LARGE SCALE GENOMIC DNA]</scope>
    <source>
        <strain evidence="4">J235TASD1</strain>
    </source>
</reference>
<feature type="domain" description="SEC7" evidence="2">
    <location>
        <begin position="620"/>
        <end position="777"/>
    </location>
</feature>
<dbReference type="STRING" id="196109.A0A136IYZ2"/>
<feature type="compositionally biased region" description="Low complexity" evidence="1">
    <location>
        <begin position="1384"/>
        <end position="1394"/>
    </location>
</feature>
<evidence type="ECO:0000256" key="1">
    <source>
        <dbReference type="SAM" id="MobiDB-lite"/>
    </source>
</evidence>
<dbReference type="InterPro" id="IPR035999">
    <property type="entry name" value="Sec7_dom_sf"/>
</dbReference>
<feature type="compositionally biased region" description="Low complexity" evidence="1">
    <location>
        <begin position="236"/>
        <end position="254"/>
    </location>
</feature>
<feature type="compositionally biased region" description="Pro residues" evidence="1">
    <location>
        <begin position="204"/>
        <end position="213"/>
    </location>
</feature>
<feature type="region of interest" description="Disordered" evidence="1">
    <location>
        <begin position="570"/>
        <end position="636"/>
    </location>
</feature>
<feature type="compositionally biased region" description="Polar residues" evidence="1">
    <location>
        <begin position="580"/>
        <end position="601"/>
    </location>
</feature>
<accession>A0A136IYZ2</accession>
<feature type="compositionally biased region" description="Polar residues" evidence="1">
    <location>
        <begin position="303"/>
        <end position="313"/>
    </location>
</feature>
<dbReference type="Pfam" id="PF15410">
    <property type="entry name" value="PH_9"/>
    <property type="match status" value="1"/>
</dbReference>
<feature type="compositionally biased region" description="Polar residues" evidence="1">
    <location>
        <begin position="145"/>
        <end position="154"/>
    </location>
</feature>
<feature type="compositionally biased region" description="Polar residues" evidence="1">
    <location>
        <begin position="940"/>
        <end position="952"/>
    </location>
</feature>